<dbReference type="KEGG" id="tpr:Tpau_1575"/>
<reference evidence="2 3" key="2">
    <citation type="journal article" date="2011" name="Stand. Genomic Sci.">
        <title>Complete genome sequence of Tsukamurella paurometabola type strain (no. 33).</title>
        <authorList>
            <person name="Munk A.C."/>
            <person name="Lapidus A."/>
            <person name="Lucas S."/>
            <person name="Nolan M."/>
            <person name="Tice H."/>
            <person name="Cheng J.F."/>
            <person name="Del Rio T.G."/>
            <person name="Goodwin L."/>
            <person name="Pitluck S."/>
            <person name="Liolios K."/>
            <person name="Huntemann M."/>
            <person name="Ivanova N."/>
            <person name="Mavromatis K."/>
            <person name="Mikhailova N."/>
            <person name="Pati A."/>
            <person name="Chen A."/>
            <person name="Palaniappan K."/>
            <person name="Tapia R."/>
            <person name="Han C."/>
            <person name="Land M."/>
            <person name="Hauser L."/>
            <person name="Chang Y.J."/>
            <person name="Jeffries C.D."/>
            <person name="Brettin T."/>
            <person name="Yasawong M."/>
            <person name="Brambilla E.M."/>
            <person name="Rohde M."/>
            <person name="Sikorski J."/>
            <person name="Goker M."/>
            <person name="Detter J.C."/>
            <person name="Woyke T."/>
            <person name="Bristow J."/>
            <person name="Eisen J.A."/>
            <person name="Markowitz V."/>
            <person name="Hugenholtz P."/>
            <person name="Kyrpides N.C."/>
            <person name="Klenk H.P."/>
        </authorList>
    </citation>
    <scope>NUCLEOTIDE SEQUENCE [LARGE SCALE GENOMIC DNA]</scope>
    <source>
        <strain evidence="3">ATCC 8368 / DSM 20162 / CCUG 35730 / CIP 100753 / JCM 10117 / KCTC 9821 / NBRC 16120 / NCIMB 702349 / NCTC 13040</strain>
    </source>
</reference>
<dbReference type="RefSeq" id="WP_013126227.1">
    <property type="nucleotide sequence ID" value="NC_014158.1"/>
</dbReference>
<dbReference type="InterPro" id="IPR045864">
    <property type="entry name" value="aa-tRNA-synth_II/BPL/LPL"/>
</dbReference>
<evidence type="ECO:0000313" key="3">
    <source>
        <dbReference type="Proteomes" id="UP000001213"/>
    </source>
</evidence>
<dbReference type="PROSITE" id="PS50862">
    <property type="entry name" value="AA_TRNA_LIGASE_II"/>
    <property type="match status" value="1"/>
</dbReference>
<gene>
    <name evidence="2" type="ordered locus">Tpau_1575</name>
</gene>
<dbReference type="NCBIfam" id="NF005479">
    <property type="entry name" value="PRK07080.1"/>
    <property type="match status" value="1"/>
</dbReference>
<accession>D5UY89</accession>
<dbReference type="InterPro" id="IPR006195">
    <property type="entry name" value="aa-tRNA-synth_II"/>
</dbReference>
<dbReference type="eggNOG" id="COG0172">
    <property type="taxonomic scope" value="Bacteria"/>
</dbReference>
<dbReference type="STRING" id="521096.Tpau_1575"/>
<dbReference type="SUPFAM" id="SSF55681">
    <property type="entry name" value="Class II aaRS and biotin synthetases"/>
    <property type="match status" value="1"/>
</dbReference>
<dbReference type="Gene3D" id="3.30.930.10">
    <property type="entry name" value="Bira Bifunctional Protein, Domain 2"/>
    <property type="match status" value="1"/>
</dbReference>
<dbReference type="Proteomes" id="UP000001213">
    <property type="component" value="Chromosome"/>
</dbReference>
<reference evidence="3" key="1">
    <citation type="submission" date="2010-03" db="EMBL/GenBank/DDBJ databases">
        <title>The complete chromosome of Tsukamurella paurometabola DSM 20162.</title>
        <authorList>
            <consortium name="US DOE Joint Genome Institute (JGI-PGF)"/>
            <person name="Lucas S."/>
            <person name="Copeland A."/>
            <person name="Lapidus A."/>
            <person name="Glavina del Rio T."/>
            <person name="Dalin E."/>
            <person name="Tice H."/>
            <person name="Bruce D."/>
            <person name="Goodwin L."/>
            <person name="Pitluck S."/>
            <person name="Kyrpides N."/>
            <person name="Mavromatis K."/>
            <person name="Ivanova N."/>
            <person name="Mikhailova N."/>
            <person name="Munk A.C."/>
            <person name="Brettin T."/>
            <person name="Detter J.C."/>
            <person name="Tapia R."/>
            <person name="Han C."/>
            <person name="Larimer F."/>
            <person name="Land M."/>
            <person name="Hauser L."/>
            <person name="Markowitz V."/>
            <person name="Cheng J.-F."/>
            <person name="Hugenholtz P."/>
            <person name="Woyke T."/>
            <person name="Wu D."/>
            <person name="Jando M."/>
            <person name="Brambilla E."/>
            <person name="Klenk H.-P."/>
            <person name="Eisen J.A."/>
        </authorList>
    </citation>
    <scope>NUCLEOTIDE SEQUENCE [LARGE SCALE GENOMIC DNA]</scope>
    <source>
        <strain evidence="3">ATCC 8368 / DSM 20162 / CCUG 35730 / CIP 100753 / JCM 10117 / KCTC 9821 / NBRC 16120 / NCIMB 702349 / NCTC 13040</strain>
    </source>
</reference>
<name>D5UY89_TSUPD</name>
<sequence length="298" mass="32604">MSNLDDARRRFRDELIAHDWLVPTGMDGLYGRSEQFEAVVATIDARVSAEAAAAFATRPRTLRFPPVFPGQTLDRTDYVASFPDLAGSVHSFDGGDPEHRALLADREEGLGWERRLSPSGVALVSAVCHPAYPTLTGTLPFEGALLDVYGYCFRREPAIDPLRMQAFRAHDYVRVGSAAQAAEHADDWIRRATAVLSDLGLGVRPETANDPFFGRAGRMLKANQLDQALKTELVIPLYGPDNPATAIASCNNHQDHFGQRFDILQFDGAPAHSSCVGFGIERIVLAMVCTHGLTPSWV</sequence>
<evidence type="ECO:0000313" key="2">
    <source>
        <dbReference type="EMBL" id="ADG78196.1"/>
    </source>
</evidence>
<dbReference type="HOGENOM" id="CLU_054340_0_0_11"/>
<dbReference type="EMBL" id="CP001966">
    <property type="protein sequence ID" value="ADG78196.1"/>
    <property type="molecule type" value="Genomic_DNA"/>
</dbReference>
<evidence type="ECO:0000259" key="1">
    <source>
        <dbReference type="PROSITE" id="PS50862"/>
    </source>
</evidence>
<protein>
    <recommendedName>
        <fullName evidence="1">Aminoacyl-transfer RNA synthetases class-II family profile domain-containing protein</fullName>
    </recommendedName>
</protein>
<feature type="domain" description="Aminoacyl-transfer RNA synthetases class-II family profile" evidence="1">
    <location>
        <begin position="149"/>
        <end position="295"/>
    </location>
</feature>
<keyword evidence="3" id="KW-1185">Reference proteome</keyword>
<dbReference type="AlphaFoldDB" id="D5UY89"/>
<proteinExistence type="predicted"/>
<organism evidence="2 3">
    <name type="scientific">Tsukamurella paurometabola (strain ATCC 8368 / DSM 20162 / CCUG 35730 / CIP 100753 / JCM 10117 / KCTC 9821 / NBRC 16120 / NCIMB 702349 / NCTC 13040)</name>
    <name type="common">Corynebacterium paurometabolum</name>
    <dbReference type="NCBI Taxonomy" id="521096"/>
    <lineage>
        <taxon>Bacteria</taxon>
        <taxon>Bacillati</taxon>
        <taxon>Actinomycetota</taxon>
        <taxon>Actinomycetes</taxon>
        <taxon>Mycobacteriales</taxon>
        <taxon>Tsukamurellaceae</taxon>
        <taxon>Tsukamurella</taxon>
    </lineage>
</organism>